<feature type="transmembrane region" description="Helical" evidence="5">
    <location>
        <begin position="6"/>
        <end position="27"/>
    </location>
</feature>
<evidence type="ECO:0000256" key="1">
    <source>
        <dbReference type="ARBA" id="ARBA00004141"/>
    </source>
</evidence>
<feature type="transmembrane region" description="Helical" evidence="5">
    <location>
        <begin position="181"/>
        <end position="201"/>
    </location>
</feature>
<dbReference type="InterPro" id="IPR002293">
    <property type="entry name" value="AA/rel_permease1"/>
</dbReference>
<feature type="transmembrane region" description="Helical" evidence="5">
    <location>
        <begin position="126"/>
        <end position="144"/>
    </location>
</feature>
<feature type="transmembrane region" description="Helical" evidence="5">
    <location>
        <begin position="80"/>
        <end position="105"/>
    </location>
</feature>
<evidence type="ECO:0000313" key="6">
    <source>
        <dbReference type="EMBL" id="RWS10343.1"/>
    </source>
</evidence>
<dbReference type="Gene3D" id="1.20.1740.10">
    <property type="entry name" value="Amino acid/polyamine transporter I"/>
    <property type="match status" value="1"/>
</dbReference>
<evidence type="ECO:0000256" key="3">
    <source>
        <dbReference type="ARBA" id="ARBA00022989"/>
    </source>
</evidence>
<reference evidence="7 8" key="1">
    <citation type="journal article" date="2018" name="Gigascience">
        <title>Genomes of trombidid mites reveal novel predicted allergens and laterally-transferred genes associated with secondary metabolism.</title>
        <authorList>
            <person name="Dong X."/>
            <person name="Chaisiri K."/>
            <person name="Xia D."/>
            <person name="Armstrong S.D."/>
            <person name="Fang Y."/>
            <person name="Donnelly M.J."/>
            <person name="Kadowaki T."/>
            <person name="McGarry J.W."/>
            <person name="Darby A.C."/>
            <person name="Makepeace B.L."/>
        </authorList>
    </citation>
    <scope>NUCLEOTIDE SEQUENCE [LARGE SCALE GENOMIC DNA]</scope>
    <source>
        <strain evidence="7">UoL-WK</strain>
    </source>
</reference>
<organism evidence="7 8">
    <name type="scientific">Dinothrombium tinctorium</name>
    <dbReference type="NCBI Taxonomy" id="1965070"/>
    <lineage>
        <taxon>Eukaryota</taxon>
        <taxon>Metazoa</taxon>
        <taxon>Ecdysozoa</taxon>
        <taxon>Arthropoda</taxon>
        <taxon>Chelicerata</taxon>
        <taxon>Arachnida</taxon>
        <taxon>Acari</taxon>
        <taxon>Acariformes</taxon>
        <taxon>Trombidiformes</taxon>
        <taxon>Prostigmata</taxon>
        <taxon>Anystina</taxon>
        <taxon>Parasitengona</taxon>
        <taxon>Trombidioidea</taxon>
        <taxon>Trombidiidae</taxon>
        <taxon>Dinothrombium</taxon>
    </lineage>
</organism>
<comment type="caution">
    <text evidence="7">The sequence shown here is derived from an EMBL/GenBank/DDBJ whole genome shotgun (WGS) entry which is preliminary data.</text>
</comment>
<feature type="transmembrane region" description="Helical" evidence="5">
    <location>
        <begin position="48"/>
        <end position="68"/>
    </location>
</feature>
<feature type="non-terminal residue" evidence="7">
    <location>
        <position position="315"/>
    </location>
</feature>
<evidence type="ECO:0000256" key="5">
    <source>
        <dbReference type="SAM" id="Phobius"/>
    </source>
</evidence>
<dbReference type="PANTHER" id="PTHR11785">
    <property type="entry name" value="AMINO ACID TRANSPORTER"/>
    <property type="match status" value="1"/>
</dbReference>
<accession>A0A3S3QKX8</accession>
<dbReference type="AlphaFoldDB" id="A0A3S3QKX8"/>
<reference evidence="7" key="2">
    <citation type="submission" date="2018-11" db="EMBL/GenBank/DDBJ databases">
        <title>Trombidioid mite genomics.</title>
        <authorList>
            <person name="Dong X."/>
        </authorList>
    </citation>
    <scope>NUCLEOTIDE SEQUENCE</scope>
    <source>
        <strain evidence="7">UoL-WK</strain>
    </source>
</reference>
<dbReference type="GO" id="GO:0016020">
    <property type="term" value="C:membrane"/>
    <property type="evidence" value="ECO:0007669"/>
    <property type="project" value="UniProtKB-SubCell"/>
</dbReference>
<evidence type="ECO:0000256" key="2">
    <source>
        <dbReference type="ARBA" id="ARBA00022692"/>
    </source>
</evidence>
<keyword evidence="3 5" id="KW-1133">Transmembrane helix</keyword>
<keyword evidence="8" id="KW-1185">Reference proteome</keyword>
<evidence type="ECO:0000256" key="4">
    <source>
        <dbReference type="ARBA" id="ARBA00023136"/>
    </source>
</evidence>
<gene>
    <name evidence="6" type="ORF">B4U79_03706</name>
    <name evidence="7" type="ORF">B4U79_07738</name>
</gene>
<dbReference type="OrthoDB" id="10062876at2759"/>
<dbReference type="InterPro" id="IPR050598">
    <property type="entry name" value="AminoAcid_Transporter"/>
</dbReference>
<dbReference type="PANTHER" id="PTHR11785:SF528">
    <property type="entry name" value="AMINO ACID TRANSPORTER PROTEIN JHI-21"/>
    <property type="match status" value="1"/>
</dbReference>
<name>A0A3S3QKX8_9ACAR</name>
<dbReference type="Pfam" id="PF13520">
    <property type="entry name" value="AA_permease_2"/>
    <property type="match status" value="1"/>
</dbReference>
<comment type="subcellular location">
    <subcellularLocation>
        <location evidence="1">Membrane</location>
        <topology evidence="1">Multi-pass membrane protein</topology>
    </subcellularLocation>
</comment>
<evidence type="ECO:0000313" key="8">
    <source>
        <dbReference type="Proteomes" id="UP000285301"/>
    </source>
</evidence>
<evidence type="ECO:0000313" key="7">
    <source>
        <dbReference type="EMBL" id="RWS10350.1"/>
    </source>
</evidence>
<keyword evidence="4 5" id="KW-0472">Membrane</keyword>
<feature type="transmembrane region" description="Helical" evidence="5">
    <location>
        <begin position="237"/>
        <end position="257"/>
    </location>
</feature>
<dbReference type="STRING" id="1965070.A0A3S3QKX8"/>
<proteinExistence type="predicted"/>
<dbReference type="GO" id="GO:0015179">
    <property type="term" value="F:L-amino acid transmembrane transporter activity"/>
    <property type="evidence" value="ECO:0007669"/>
    <property type="project" value="TreeGrafter"/>
</dbReference>
<dbReference type="Proteomes" id="UP000285301">
    <property type="component" value="Unassembled WGS sequence"/>
</dbReference>
<protein>
    <submittedName>
        <fullName evidence="7">Large neutral amino acids transporter small subunit 2-like protein</fullName>
    </submittedName>
</protein>
<feature type="transmembrane region" description="Helical" evidence="5">
    <location>
        <begin position="263"/>
        <end position="279"/>
    </location>
</feature>
<dbReference type="EMBL" id="NCKU01002130">
    <property type="protein sequence ID" value="RWS10343.1"/>
    <property type="molecule type" value="Genomic_DNA"/>
</dbReference>
<dbReference type="EMBL" id="NCKU01002128">
    <property type="protein sequence ID" value="RWS10350.1"/>
    <property type="molecule type" value="Genomic_DNA"/>
</dbReference>
<sequence length="315" mass="34923">MHIQDCFTVAKLLVLAVIIATGFYYLFKDSTQNLHHSFEREEGSKFEQLALAVYSGLFAFGGWNYINFVTQELKNPYTNLPIAAITGIILVTLIYVLTNIAYFTVLTSEEILSSPSIAALFARKTLFISWPISIAVAFSSVGGLNGSLFVAARLICMGSAESQLPSVFGMIDMNKATPKPALFTSCFVAIFTLLTSDVFTLINYFSFTVWLWTGISTLGMTYMRYGKPELARPIKIWIGFPILFTLLCLAITLIAILASPLNAAIGLTIVATAFPIFFINRKINRSASDCLIFTRWTQKMFLVATPTDDKNIIEL</sequence>
<feature type="transmembrane region" description="Helical" evidence="5">
    <location>
        <begin position="207"/>
        <end position="225"/>
    </location>
</feature>
<keyword evidence="2 5" id="KW-0812">Transmembrane</keyword>